<evidence type="ECO:0000256" key="1">
    <source>
        <dbReference type="ARBA" id="ARBA00004442"/>
    </source>
</evidence>
<accession>A0A077EMK2</accession>
<reference evidence="7" key="1">
    <citation type="journal article" date="2013" name="Lancet">
        <title>First case of E anophelis outbreak in an intensive-care unit.</title>
        <authorList>
            <person name="Teo J."/>
            <person name="Tan S.Y."/>
            <person name="Tay M."/>
            <person name="Ding Y."/>
            <person name="Kjelleberg S."/>
            <person name="Givskov M."/>
            <person name="Lin R.T."/>
            <person name="Yang L."/>
        </authorList>
    </citation>
    <scope>NUCLEOTIDE SEQUENCE [LARGE SCALE GENOMIC DNA]</scope>
    <source>
        <strain evidence="7">NUHP1</strain>
    </source>
</reference>
<dbReference type="PROSITE" id="PS51257">
    <property type="entry name" value="PROKAR_LIPOPROTEIN"/>
    <property type="match status" value="1"/>
</dbReference>
<dbReference type="InterPro" id="IPR050330">
    <property type="entry name" value="Bact_OuterMem_StrucFunc"/>
</dbReference>
<dbReference type="AlphaFoldDB" id="A0A077EMK2"/>
<reference evidence="7" key="2">
    <citation type="journal article" date="2015" name="Genome Biol. Evol.">
        <title>Complete Genome Sequence and Transcriptomic Analysis of the Novel Pathogen Elizabethkingia anophelis in Response to Oxidative Stress.</title>
        <authorList>
            <person name="Li Y."/>
            <person name="Liu Y."/>
            <person name="Chew S.C."/>
            <person name="Tay M."/>
            <person name="Salido M.M."/>
            <person name="Teo J."/>
            <person name="Lauro F.M."/>
            <person name="Givskov M."/>
            <person name="Yang L."/>
        </authorList>
    </citation>
    <scope>NUCLEOTIDE SEQUENCE</scope>
    <source>
        <strain evidence="7">NUHP1</strain>
    </source>
</reference>
<dbReference type="HOGENOM" id="CLU_055761_0_0_10"/>
<evidence type="ECO:0000259" key="6">
    <source>
        <dbReference type="PROSITE" id="PS51123"/>
    </source>
</evidence>
<dbReference type="Proteomes" id="UP000028933">
    <property type="component" value="Chromosome"/>
</dbReference>
<dbReference type="InterPro" id="IPR006664">
    <property type="entry name" value="OMP_bac"/>
</dbReference>
<dbReference type="InterPro" id="IPR036737">
    <property type="entry name" value="OmpA-like_sf"/>
</dbReference>
<dbReference type="STRING" id="1338011.BD94_3010"/>
<proteinExistence type="predicted"/>
<keyword evidence="3" id="KW-0998">Cell outer membrane</keyword>
<evidence type="ECO:0000256" key="5">
    <source>
        <dbReference type="SAM" id="MobiDB-lite"/>
    </source>
</evidence>
<dbReference type="EMBL" id="CP007547">
    <property type="protein sequence ID" value="AIL46785.1"/>
    <property type="molecule type" value="Genomic_DNA"/>
</dbReference>
<dbReference type="RefSeq" id="WP_024565696.1">
    <property type="nucleotide sequence ID" value="NZ_CP007547.1"/>
</dbReference>
<name>A0A077EMK2_9FLAO</name>
<sequence length="335" mass="36903">MKKMTTRITIAAISLFILSCNKKKAEDSNVTQDSIKTEEKSTSPTTSSVFNIDAVPVSDKNIGDFPFFNMPEGLVSQNKPIEKKYDKVFFPIGGVMTPFEGKVWKANVVVKEGSSEQWTLPYFEKSFDEAITAVGGVKIFDGQITNEEYEKYSKQATNLGEDGDVGYAGENIKVYVIRRKDQGNIFIQLTGNSASGKINILQEEGFKQTITLVKSDEIKKQLDEKGKVVLHINFDTDKATLKPDGSDAVKEIVKVLNTDKTLKIAINGYTDNSGNADHNLKLSDARAQSVKGEITKAGIAEDRLSAKGFGQQSPIADNNTEEGKAQNRRVELVKK</sequence>
<dbReference type="Pfam" id="PF00691">
    <property type="entry name" value="OmpA"/>
    <property type="match status" value="1"/>
</dbReference>
<evidence type="ECO:0000313" key="7">
    <source>
        <dbReference type="EMBL" id="AIL46785.1"/>
    </source>
</evidence>
<evidence type="ECO:0000313" key="8">
    <source>
        <dbReference type="Proteomes" id="UP000028933"/>
    </source>
</evidence>
<gene>
    <name evidence="7" type="ORF">BD94_3010</name>
</gene>
<dbReference type="PANTHER" id="PTHR30329">
    <property type="entry name" value="STATOR ELEMENT OF FLAGELLAR MOTOR COMPLEX"/>
    <property type="match status" value="1"/>
</dbReference>
<dbReference type="InterPro" id="IPR006665">
    <property type="entry name" value="OmpA-like"/>
</dbReference>
<feature type="domain" description="OmpA-like" evidence="6">
    <location>
        <begin position="221"/>
        <end position="335"/>
    </location>
</feature>
<protein>
    <submittedName>
        <fullName evidence="7">OmpA/MotB domain protein</fullName>
    </submittedName>
</protein>
<dbReference type="KEGG" id="eao:BD94_3010"/>
<dbReference type="eggNOG" id="COG2885">
    <property type="taxonomic scope" value="Bacteria"/>
</dbReference>
<evidence type="ECO:0000256" key="3">
    <source>
        <dbReference type="ARBA" id="ARBA00023237"/>
    </source>
</evidence>
<feature type="region of interest" description="Disordered" evidence="5">
    <location>
        <begin position="305"/>
        <end position="335"/>
    </location>
</feature>
<keyword evidence="2 4" id="KW-0472">Membrane</keyword>
<dbReference type="GO" id="GO:0009279">
    <property type="term" value="C:cell outer membrane"/>
    <property type="evidence" value="ECO:0007669"/>
    <property type="project" value="UniProtKB-SubCell"/>
</dbReference>
<dbReference type="PROSITE" id="PS51123">
    <property type="entry name" value="OMPA_2"/>
    <property type="match status" value="1"/>
</dbReference>
<evidence type="ECO:0000256" key="4">
    <source>
        <dbReference type="PROSITE-ProRule" id="PRU00473"/>
    </source>
</evidence>
<dbReference type="PANTHER" id="PTHR30329:SF21">
    <property type="entry name" value="LIPOPROTEIN YIAD-RELATED"/>
    <property type="match status" value="1"/>
</dbReference>
<feature type="compositionally biased region" description="Basic and acidic residues" evidence="5">
    <location>
        <begin position="321"/>
        <end position="335"/>
    </location>
</feature>
<dbReference type="Gene3D" id="3.30.1330.60">
    <property type="entry name" value="OmpA-like domain"/>
    <property type="match status" value="1"/>
</dbReference>
<dbReference type="CDD" id="cd07185">
    <property type="entry name" value="OmpA_C-like"/>
    <property type="match status" value="1"/>
</dbReference>
<dbReference type="PRINTS" id="PR01021">
    <property type="entry name" value="OMPADOMAIN"/>
</dbReference>
<organism evidence="7 8">
    <name type="scientific">Elizabethkingia anophelis NUHP1</name>
    <dbReference type="NCBI Taxonomy" id="1338011"/>
    <lineage>
        <taxon>Bacteria</taxon>
        <taxon>Pseudomonadati</taxon>
        <taxon>Bacteroidota</taxon>
        <taxon>Flavobacteriia</taxon>
        <taxon>Flavobacteriales</taxon>
        <taxon>Weeksellaceae</taxon>
        <taxon>Elizabethkingia</taxon>
    </lineage>
</organism>
<evidence type="ECO:0000256" key="2">
    <source>
        <dbReference type="ARBA" id="ARBA00023136"/>
    </source>
</evidence>
<dbReference type="SUPFAM" id="SSF103088">
    <property type="entry name" value="OmpA-like"/>
    <property type="match status" value="1"/>
</dbReference>
<comment type="subcellular location">
    <subcellularLocation>
        <location evidence="1">Cell outer membrane</location>
    </subcellularLocation>
</comment>